<dbReference type="Proteomes" id="UP000735302">
    <property type="component" value="Unassembled WGS sequence"/>
</dbReference>
<comment type="caution">
    <text evidence="1">The sequence shown here is derived from an EMBL/GenBank/DDBJ whole genome shotgun (WGS) entry which is preliminary data.</text>
</comment>
<accession>A0AAV4AII0</accession>
<dbReference type="EMBL" id="BLXT01003772">
    <property type="protein sequence ID" value="GFO06421.1"/>
    <property type="molecule type" value="Genomic_DNA"/>
</dbReference>
<dbReference type="AlphaFoldDB" id="A0AAV4AII0"/>
<sequence length="116" mass="13123">MHTYVTSIVSSILNSLVGLELFTGIDRKREFKSSLLSLHTLRIGFPQRVLTRLKASLGIHKYLDLFRCIIKSRTEEKICAHASLPSSNHCHHQQTLVRTLSEFRSGCAGARLFIQS</sequence>
<organism evidence="1 2">
    <name type="scientific">Plakobranchus ocellatus</name>
    <dbReference type="NCBI Taxonomy" id="259542"/>
    <lineage>
        <taxon>Eukaryota</taxon>
        <taxon>Metazoa</taxon>
        <taxon>Spiralia</taxon>
        <taxon>Lophotrochozoa</taxon>
        <taxon>Mollusca</taxon>
        <taxon>Gastropoda</taxon>
        <taxon>Heterobranchia</taxon>
        <taxon>Euthyneura</taxon>
        <taxon>Panpulmonata</taxon>
        <taxon>Sacoglossa</taxon>
        <taxon>Placobranchoidea</taxon>
        <taxon>Plakobranchidae</taxon>
        <taxon>Plakobranchus</taxon>
    </lineage>
</organism>
<reference evidence="1 2" key="1">
    <citation type="journal article" date="2021" name="Elife">
        <title>Chloroplast acquisition without the gene transfer in kleptoplastic sea slugs, Plakobranchus ocellatus.</title>
        <authorList>
            <person name="Maeda T."/>
            <person name="Takahashi S."/>
            <person name="Yoshida T."/>
            <person name="Shimamura S."/>
            <person name="Takaki Y."/>
            <person name="Nagai Y."/>
            <person name="Toyoda A."/>
            <person name="Suzuki Y."/>
            <person name="Arimoto A."/>
            <person name="Ishii H."/>
            <person name="Satoh N."/>
            <person name="Nishiyama T."/>
            <person name="Hasebe M."/>
            <person name="Maruyama T."/>
            <person name="Minagawa J."/>
            <person name="Obokata J."/>
            <person name="Shigenobu S."/>
        </authorList>
    </citation>
    <scope>NUCLEOTIDE SEQUENCE [LARGE SCALE GENOMIC DNA]</scope>
</reference>
<protein>
    <submittedName>
        <fullName evidence="1">Uncharacterized protein</fullName>
    </submittedName>
</protein>
<evidence type="ECO:0000313" key="2">
    <source>
        <dbReference type="Proteomes" id="UP000735302"/>
    </source>
</evidence>
<gene>
    <name evidence="1" type="ORF">PoB_003292600</name>
</gene>
<keyword evidence="2" id="KW-1185">Reference proteome</keyword>
<evidence type="ECO:0000313" key="1">
    <source>
        <dbReference type="EMBL" id="GFO06421.1"/>
    </source>
</evidence>
<name>A0AAV4AII0_9GAST</name>
<proteinExistence type="predicted"/>